<dbReference type="EMBL" id="BMIK01000009">
    <property type="protein sequence ID" value="GGC34562.1"/>
    <property type="molecule type" value="Genomic_DNA"/>
</dbReference>
<evidence type="ECO:0008006" key="3">
    <source>
        <dbReference type="Google" id="ProtNLM"/>
    </source>
</evidence>
<dbReference type="Proteomes" id="UP000597338">
    <property type="component" value="Unassembled WGS sequence"/>
</dbReference>
<keyword evidence="2" id="KW-1185">Reference proteome</keyword>
<evidence type="ECO:0000313" key="2">
    <source>
        <dbReference type="Proteomes" id="UP000597338"/>
    </source>
</evidence>
<evidence type="ECO:0000313" key="1">
    <source>
        <dbReference type="EMBL" id="GGC34562.1"/>
    </source>
</evidence>
<name>A0ABQ1M7D1_9SPHI</name>
<organism evidence="1 2">
    <name type="scientific">Parapedobacter defluvii</name>
    <dbReference type="NCBI Taxonomy" id="2045106"/>
    <lineage>
        <taxon>Bacteria</taxon>
        <taxon>Pseudomonadati</taxon>
        <taxon>Bacteroidota</taxon>
        <taxon>Sphingobacteriia</taxon>
        <taxon>Sphingobacteriales</taxon>
        <taxon>Sphingobacteriaceae</taxon>
        <taxon>Parapedobacter</taxon>
    </lineage>
</organism>
<dbReference type="Gene3D" id="1.10.1740.10">
    <property type="match status" value="1"/>
</dbReference>
<dbReference type="SUPFAM" id="SSF88946">
    <property type="entry name" value="Sigma2 domain of RNA polymerase sigma factors"/>
    <property type="match status" value="1"/>
</dbReference>
<dbReference type="RefSeq" id="WP_353195683.1">
    <property type="nucleotide sequence ID" value="NZ_JBEBRY010000032.1"/>
</dbReference>
<protein>
    <recommendedName>
        <fullName evidence="3">Sigma-70 family RNA polymerase sigma factor</fullName>
    </recommendedName>
</protein>
<reference evidence="2" key="1">
    <citation type="journal article" date="2019" name="Int. J. Syst. Evol. Microbiol.">
        <title>The Global Catalogue of Microorganisms (GCM) 10K type strain sequencing project: providing services to taxonomists for standard genome sequencing and annotation.</title>
        <authorList>
            <consortium name="The Broad Institute Genomics Platform"/>
            <consortium name="The Broad Institute Genome Sequencing Center for Infectious Disease"/>
            <person name="Wu L."/>
            <person name="Ma J."/>
        </authorList>
    </citation>
    <scope>NUCLEOTIDE SEQUENCE [LARGE SCALE GENOMIC DNA]</scope>
    <source>
        <strain evidence="2">CGMCC 1.15342</strain>
    </source>
</reference>
<gene>
    <name evidence="1" type="ORF">GCM10011386_28370</name>
</gene>
<accession>A0ABQ1M7D1</accession>
<dbReference type="InterPro" id="IPR013325">
    <property type="entry name" value="RNA_pol_sigma_r2"/>
</dbReference>
<proteinExistence type="predicted"/>
<comment type="caution">
    <text evidence="1">The sequence shown here is derived from an EMBL/GenBank/DDBJ whole genome shotgun (WGS) entry which is preliminary data.</text>
</comment>
<sequence>MITIYQDVFPSVARYVSKRGGIFEEAKDVFHDALLIYYEKMYGGQLILQQSKEAYVFGVARHLWTKRYAENRRYASLDQLMEGFGDENTGRDWMDDNSADETLSDKRILRLLQTAGRRCMEVLAAFYYEKLDMKELAYRFGFSGTRSATVQKFKCLQKVKQIVKEKSLHYEDFVG</sequence>